<name>A0A2Z7DC87_9LAMI</name>
<protein>
    <submittedName>
        <fullName evidence="1">Uncharacterized protein</fullName>
    </submittedName>
</protein>
<keyword evidence="2" id="KW-1185">Reference proteome</keyword>
<gene>
    <name evidence="1" type="ORF">F511_03474</name>
</gene>
<dbReference type="EMBL" id="KQ987390">
    <property type="protein sequence ID" value="KZV57230.1"/>
    <property type="molecule type" value="Genomic_DNA"/>
</dbReference>
<evidence type="ECO:0000313" key="2">
    <source>
        <dbReference type="Proteomes" id="UP000250235"/>
    </source>
</evidence>
<dbReference type="Proteomes" id="UP000250235">
    <property type="component" value="Unassembled WGS sequence"/>
</dbReference>
<evidence type="ECO:0000313" key="1">
    <source>
        <dbReference type="EMBL" id="KZV57230.1"/>
    </source>
</evidence>
<organism evidence="1 2">
    <name type="scientific">Dorcoceras hygrometricum</name>
    <dbReference type="NCBI Taxonomy" id="472368"/>
    <lineage>
        <taxon>Eukaryota</taxon>
        <taxon>Viridiplantae</taxon>
        <taxon>Streptophyta</taxon>
        <taxon>Embryophyta</taxon>
        <taxon>Tracheophyta</taxon>
        <taxon>Spermatophyta</taxon>
        <taxon>Magnoliopsida</taxon>
        <taxon>eudicotyledons</taxon>
        <taxon>Gunneridae</taxon>
        <taxon>Pentapetalae</taxon>
        <taxon>asterids</taxon>
        <taxon>lamiids</taxon>
        <taxon>Lamiales</taxon>
        <taxon>Gesneriaceae</taxon>
        <taxon>Didymocarpoideae</taxon>
        <taxon>Trichosporeae</taxon>
        <taxon>Loxocarpinae</taxon>
        <taxon>Dorcoceras</taxon>
    </lineage>
</organism>
<reference evidence="1 2" key="1">
    <citation type="journal article" date="2015" name="Proc. Natl. Acad. Sci. U.S.A.">
        <title>The resurrection genome of Boea hygrometrica: A blueprint for survival of dehydration.</title>
        <authorList>
            <person name="Xiao L."/>
            <person name="Yang G."/>
            <person name="Zhang L."/>
            <person name="Yang X."/>
            <person name="Zhao S."/>
            <person name="Ji Z."/>
            <person name="Zhou Q."/>
            <person name="Hu M."/>
            <person name="Wang Y."/>
            <person name="Chen M."/>
            <person name="Xu Y."/>
            <person name="Jin H."/>
            <person name="Xiao X."/>
            <person name="Hu G."/>
            <person name="Bao F."/>
            <person name="Hu Y."/>
            <person name="Wan P."/>
            <person name="Li L."/>
            <person name="Deng X."/>
            <person name="Kuang T."/>
            <person name="Xiang C."/>
            <person name="Zhu J.K."/>
            <person name="Oliver M.J."/>
            <person name="He Y."/>
        </authorList>
    </citation>
    <scope>NUCLEOTIDE SEQUENCE [LARGE SCALE GENOMIC DNA]</scope>
    <source>
        <strain evidence="2">cv. XS01</strain>
    </source>
</reference>
<accession>A0A2Z7DC87</accession>
<sequence length="150" mass="16443">MVALVKTFWTWGWSRWKVYGISGRIRENEREDQQVVVTAQHGWSAATSSPWLANGMSQGWSRWNRLDLGVVQPEGIRQWWPEKGERTRIPAGGRAACSMAGASTCSDHLSLVRSRFEAWSVTLEPPGHGGGPNGRDLAVVAGAGITNAKT</sequence>
<dbReference type="AlphaFoldDB" id="A0A2Z7DC87"/>
<proteinExistence type="predicted"/>